<feature type="domain" description="Reverse transcriptase RNase H-like" evidence="9">
    <location>
        <begin position="477"/>
        <end position="575"/>
    </location>
</feature>
<keyword evidence="2" id="KW-0548">Nucleotidyltransferase</keyword>
<dbReference type="SUPFAM" id="SSF56672">
    <property type="entry name" value="DNA/RNA polymerases"/>
    <property type="match status" value="1"/>
</dbReference>
<dbReference type="PANTHER" id="PTHR48475">
    <property type="entry name" value="RIBONUCLEASE H"/>
    <property type="match status" value="1"/>
</dbReference>
<feature type="region of interest" description="Disordered" evidence="7">
    <location>
        <begin position="309"/>
        <end position="348"/>
    </location>
</feature>
<evidence type="ECO:0000259" key="9">
    <source>
        <dbReference type="Pfam" id="PF17917"/>
    </source>
</evidence>
<dbReference type="InterPro" id="IPR036397">
    <property type="entry name" value="RNaseH_sf"/>
</dbReference>
<feature type="compositionally biased region" description="Basic and acidic residues" evidence="7">
    <location>
        <begin position="309"/>
        <end position="321"/>
    </location>
</feature>
<feature type="domain" description="Retrotransposon gag" evidence="8">
    <location>
        <begin position="160"/>
        <end position="232"/>
    </location>
</feature>
<reference evidence="10 11" key="1">
    <citation type="submission" date="2018-04" db="EMBL/GenBank/DDBJ databases">
        <authorList>
            <person name="Vogel A."/>
        </authorList>
    </citation>
    <scope>NUCLEOTIDE SEQUENCE [LARGE SCALE GENOMIC DNA]</scope>
</reference>
<keyword evidence="4" id="KW-0255">Endonuclease</keyword>
<dbReference type="Gene3D" id="3.10.20.370">
    <property type="match status" value="1"/>
</dbReference>
<evidence type="ECO:0000256" key="1">
    <source>
        <dbReference type="ARBA" id="ARBA00022679"/>
    </source>
</evidence>
<dbReference type="Gene3D" id="3.30.420.10">
    <property type="entry name" value="Ribonuclease H-like superfamily/Ribonuclease H"/>
    <property type="match status" value="1"/>
</dbReference>
<gene>
    <name evidence="10" type="ORF">CCAM_LOCUS28776</name>
</gene>
<dbReference type="GO" id="GO:0016787">
    <property type="term" value="F:hydrolase activity"/>
    <property type="evidence" value="ECO:0007669"/>
    <property type="project" value="UniProtKB-KW"/>
</dbReference>
<evidence type="ECO:0008006" key="12">
    <source>
        <dbReference type="Google" id="ProtNLM"/>
    </source>
</evidence>
<name>A0A484ME08_9ASTE</name>
<evidence type="ECO:0000259" key="8">
    <source>
        <dbReference type="Pfam" id="PF03732"/>
    </source>
</evidence>
<protein>
    <recommendedName>
        <fullName evidence="12">RNase H type-1 domain-containing protein</fullName>
    </recommendedName>
</protein>
<keyword evidence="5" id="KW-0378">Hydrolase</keyword>
<dbReference type="Pfam" id="PF03732">
    <property type="entry name" value="Retrotrans_gag"/>
    <property type="match status" value="1"/>
</dbReference>
<evidence type="ECO:0000256" key="7">
    <source>
        <dbReference type="SAM" id="MobiDB-lite"/>
    </source>
</evidence>
<dbReference type="GO" id="GO:0004519">
    <property type="term" value="F:endonuclease activity"/>
    <property type="evidence" value="ECO:0007669"/>
    <property type="project" value="UniProtKB-KW"/>
</dbReference>
<dbReference type="AlphaFoldDB" id="A0A484ME08"/>
<keyword evidence="1" id="KW-0808">Transferase</keyword>
<organism evidence="10 11">
    <name type="scientific">Cuscuta campestris</name>
    <dbReference type="NCBI Taxonomy" id="132261"/>
    <lineage>
        <taxon>Eukaryota</taxon>
        <taxon>Viridiplantae</taxon>
        <taxon>Streptophyta</taxon>
        <taxon>Embryophyta</taxon>
        <taxon>Tracheophyta</taxon>
        <taxon>Spermatophyta</taxon>
        <taxon>Magnoliopsida</taxon>
        <taxon>eudicotyledons</taxon>
        <taxon>Gunneridae</taxon>
        <taxon>Pentapetalae</taxon>
        <taxon>asterids</taxon>
        <taxon>lamiids</taxon>
        <taxon>Solanales</taxon>
        <taxon>Convolvulaceae</taxon>
        <taxon>Cuscuteae</taxon>
        <taxon>Cuscuta</taxon>
        <taxon>Cuscuta subgen. Grammica</taxon>
        <taxon>Cuscuta sect. Cleistogrammica</taxon>
    </lineage>
</organism>
<dbReference type="InterPro" id="IPR012337">
    <property type="entry name" value="RNaseH-like_sf"/>
</dbReference>
<evidence type="ECO:0000313" key="10">
    <source>
        <dbReference type="EMBL" id="VFQ87000.1"/>
    </source>
</evidence>
<keyword evidence="3" id="KW-0540">Nuclease</keyword>
<dbReference type="InterPro" id="IPR005162">
    <property type="entry name" value="Retrotrans_gag_dom"/>
</dbReference>
<sequence>MRVPATGRLHGRRNTFLHDGAGKIRMPCKEQCDRHREVHPERPSSRIEQPIQHPILRAPQGAPNEVDGGVGRSGDERLDFILQRLDALEKRSGPGHVAKPMFRLCSPFSERILRAPLPNSFQMPLIPRYDGTADPHQHFNRYQTLMNVVTFLEEVLCRSFPATLDGLASEWFNELLEGKIDSWEDLAQRFLVHFAGNKTKLHFSHLVSVRQRPDEPLREFLARWKLETTRVYEADDKTSAILDFAKHQGLVEYDPRFPPICTVGEGPYCRFHKEAGHDTNACKVLKREIENLIQAGYLRQFVKKKNTWRKDDGKKNVDNRGKKAAGTQQKKRKEIGLPSDVEEETNPRQKRVEEIRMIYGGNTRGDSAEQRKKWVYSAYVGDVCSAPGPSKVTKTMTLLFGPKDLPKIPSPHRDAIVVMLKKELLKRVRTPLSGFTGDIIDSERLIEVMVTFGDGEHKKTIPVEFMVVLVKPVKGEKLYLYLGVSPGAISSVLLRGEGDTQRPIYYVSKTLRDAELRYSVVEKTIMAVVNTVKNLNHYFQAHEVEVRSHQPLSIIIRNPTASNRVIKWSVYLSQYQIEMKPRTAIKALALADFMVECTARDNNPTPTAEQGEWWTLSTDGSSAAKACGGSVVIQSPEGFHSYHTIKFQFKVSKNEAEYEALLSGMRIILNLKAEYVRIRAENTEADVLSKLSNDSPEHISKMAHVEDLGSLSIHVQLIFVITEETSGWITELIRYKKDGILPSDGTTARLIKRRAPTYVIENGRLYKRSYNGRLLRCIDEARAG</sequence>
<dbReference type="InterPro" id="IPR043502">
    <property type="entry name" value="DNA/RNA_pol_sf"/>
</dbReference>
<dbReference type="GO" id="GO:0003676">
    <property type="term" value="F:nucleic acid binding"/>
    <property type="evidence" value="ECO:0007669"/>
    <property type="project" value="InterPro"/>
</dbReference>
<evidence type="ECO:0000256" key="3">
    <source>
        <dbReference type="ARBA" id="ARBA00022722"/>
    </source>
</evidence>
<dbReference type="OrthoDB" id="514193at2759"/>
<accession>A0A484ME08</accession>
<dbReference type="SUPFAM" id="SSF53098">
    <property type="entry name" value="Ribonuclease H-like"/>
    <property type="match status" value="1"/>
</dbReference>
<evidence type="ECO:0000256" key="6">
    <source>
        <dbReference type="ARBA" id="ARBA00022918"/>
    </source>
</evidence>
<dbReference type="Pfam" id="PF17917">
    <property type="entry name" value="RT_RNaseH"/>
    <property type="match status" value="1"/>
</dbReference>
<evidence type="ECO:0000256" key="4">
    <source>
        <dbReference type="ARBA" id="ARBA00022759"/>
    </source>
</evidence>
<dbReference type="Proteomes" id="UP000595140">
    <property type="component" value="Unassembled WGS sequence"/>
</dbReference>
<evidence type="ECO:0000256" key="2">
    <source>
        <dbReference type="ARBA" id="ARBA00022695"/>
    </source>
</evidence>
<dbReference type="InterPro" id="IPR041373">
    <property type="entry name" value="RT_RNaseH"/>
</dbReference>
<keyword evidence="6" id="KW-0695">RNA-directed DNA polymerase</keyword>
<dbReference type="PANTHER" id="PTHR48475:SF2">
    <property type="entry name" value="RIBONUCLEASE H"/>
    <property type="match status" value="1"/>
</dbReference>
<dbReference type="GO" id="GO:0003964">
    <property type="term" value="F:RNA-directed DNA polymerase activity"/>
    <property type="evidence" value="ECO:0007669"/>
    <property type="project" value="UniProtKB-KW"/>
</dbReference>
<dbReference type="EMBL" id="OOIL02003302">
    <property type="protein sequence ID" value="VFQ87000.1"/>
    <property type="molecule type" value="Genomic_DNA"/>
</dbReference>
<evidence type="ECO:0000313" key="11">
    <source>
        <dbReference type="Proteomes" id="UP000595140"/>
    </source>
</evidence>
<evidence type="ECO:0000256" key="5">
    <source>
        <dbReference type="ARBA" id="ARBA00022801"/>
    </source>
</evidence>
<keyword evidence="11" id="KW-1185">Reference proteome</keyword>
<proteinExistence type="predicted"/>